<dbReference type="PANTHER" id="PTHR30363:SF44">
    <property type="entry name" value="AGA OPERON TRANSCRIPTIONAL REPRESSOR-RELATED"/>
    <property type="match status" value="1"/>
</dbReference>
<reference evidence="5 6" key="1">
    <citation type="submission" date="2017-08" db="EMBL/GenBank/DDBJ databases">
        <authorList>
            <person name="de Groot N.N."/>
        </authorList>
    </citation>
    <scope>NUCLEOTIDE SEQUENCE [LARGE SCALE GENOMIC DNA]</scope>
    <source>
        <strain evidence="5 6">JC228</strain>
    </source>
</reference>
<dbReference type="GO" id="GO:0003700">
    <property type="term" value="F:DNA-binding transcription factor activity"/>
    <property type="evidence" value="ECO:0007669"/>
    <property type="project" value="InterPro"/>
</dbReference>
<dbReference type="InterPro" id="IPR036388">
    <property type="entry name" value="WH-like_DNA-bd_sf"/>
</dbReference>
<evidence type="ECO:0000256" key="3">
    <source>
        <dbReference type="ARBA" id="ARBA00023163"/>
    </source>
</evidence>
<gene>
    <name evidence="5" type="ORF">SAMN05877753_101451</name>
</gene>
<evidence type="ECO:0000313" key="6">
    <source>
        <dbReference type="Proteomes" id="UP000219546"/>
    </source>
</evidence>
<dbReference type="SMART" id="SM00420">
    <property type="entry name" value="HTH_DEOR"/>
    <property type="match status" value="1"/>
</dbReference>
<sequence>MFQNETQEPSPRFTLVLPSFYSFHPEFRKFIIDKTNIKSYLLNMKYVKNRQKQILEMLNESEKVLVSELSTHFGVSEMTLRRDLDILAQKGVIKRIRGGAVKINQGSYEMPFEMRYEKNYEVKSRIAQRAASMVRDGETVLIDTGTTALAVAEELKERNLTILTSSLRVAWLLCDRPNINLIVLGGIVRAGERSLVGDIFENVYDDFFPDTFIMGIGGIDAENGFTEFNVEDAKIKKKAIKASDRTIVIADESKIGKTAFAKVASIEDIDTLITNRPQDLGKINTLREKDLTVVIV</sequence>
<accession>A0A285CIF8</accession>
<dbReference type="InterPro" id="IPR037171">
    <property type="entry name" value="NagB/RpiA_transferase-like"/>
</dbReference>
<evidence type="ECO:0000313" key="5">
    <source>
        <dbReference type="EMBL" id="SNX67135.1"/>
    </source>
</evidence>
<organism evidence="5 6">
    <name type="scientific">Bacillus oleivorans</name>
    <dbReference type="NCBI Taxonomy" id="1448271"/>
    <lineage>
        <taxon>Bacteria</taxon>
        <taxon>Bacillati</taxon>
        <taxon>Bacillota</taxon>
        <taxon>Bacilli</taxon>
        <taxon>Bacillales</taxon>
        <taxon>Bacillaceae</taxon>
        <taxon>Bacillus</taxon>
    </lineage>
</organism>
<evidence type="ECO:0000259" key="4">
    <source>
        <dbReference type="PROSITE" id="PS51000"/>
    </source>
</evidence>
<dbReference type="InterPro" id="IPR018356">
    <property type="entry name" value="Tscrpt_reg_HTH_DeoR_CS"/>
</dbReference>
<dbReference type="InterPro" id="IPR050313">
    <property type="entry name" value="Carb_Metab_HTH_regulators"/>
</dbReference>
<keyword evidence="1" id="KW-0805">Transcription regulation</keyword>
<dbReference type="PROSITE" id="PS00894">
    <property type="entry name" value="HTH_DEOR_1"/>
    <property type="match status" value="1"/>
</dbReference>
<keyword evidence="2" id="KW-0238">DNA-binding</keyword>
<dbReference type="InterPro" id="IPR014036">
    <property type="entry name" value="DeoR-like_C"/>
</dbReference>
<dbReference type="SMART" id="SM01134">
    <property type="entry name" value="DeoRC"/>
    <property type="match status" value="1"/>
</dbReference>
<dbReference type="Pfam" id="PF00455">
    <property type="entry name" value="DeoRC"/>
    <property type="match status" value="1"/>
</dbReference>
<dbReference type="InterPro" id="IPR036390">
    <property type="entry name" value="WH_DNA-bd_sf"/>
</dbReference>
<proteinExistence type="predicted"/>
<dbReference type="AlphaFoldDB" id="A0A285CIF8"/>
<dbReference type="Gene3D" id="1.10.10.10">
    <property type="entry name" value="Winged helix-like DNA-binding domain superfamily/Winged helix DNA-binding domain"/>
    <property type="match status" value="1"/>
</dbReference>
<keyword evidence="6" id="KW-1185">Reference proteome</keyword>
<evidence type="ECO:0000256" key="1">
    <source>
        <dbReference type="ARBA" id="ARBA00023015"/>
    </source>
</evidence>
<dbReference type="InterPro" id="IPR001034">
    <property type="entry name" value="DeoR_HTH"/>
</dbReference>
<dbReference type="PRINTS" id="PR00037">
    <property type="entry name" value="HTHLACR"/>
</dbReference>
<dbReference type="EMBL" id="OAOP01000001">
    <property type="protein sequence ID" value="SNX67135.1"/>
    <property type="molecule type" value="Genomic_DNA"/>
</dbReference>
<evidence type="ECO:0000256" key="2">
    <source>
        <dbReference type="ARBA" id="ARBA00023125"/>
    </source>
</evidence>
<dbReference type="SUPFAM" id="SSF46785">
    <property type="entry name" value="Winged helix' DNA-binding domain"/>
    <property type="match status" value="1"/>
</dbReference>
<dbReference type="PANTHER" id="PTHR30363">
    <property type="entry name" value="HTH-TYPE TRANSCRIPTIONAL REGULATOR SRLR-RELATED"/>
    <property type="match status" value="1"/>
</dbReference>
<dbReference type="PROSITE" id="PS51000">
    <property type="entry name" value="HTH_DEOR_2"/>
    <property type="match status" value="1"/>
</dbReference>
<feature type="domain" description="HTH deoR-type" evidence="4">
    <location>
        <begin position="47"/>
        <end position="102"/>
    </location>
</feature>
<dbReference type="Proteomes" id="UP000219546">
    <property type="component" value="Unassembled WGS sequence"/>
</dbReference>
<dbReference type="Pfam" id="PF08220">
    <property type="entry name" value="HTH_DeoR"/>
    <property type="match status" value="1"/>
</dbReference>
<name>A0A285CIF8_9BACI</name>
<dbReference type="Gene3D" id="3.40.50.1360">
    <property type="match status" value="1"/>
</dbReference>
<protein>
    <submittedName>
        <fullName evidence="5">DeoR family transcriptional regulator</fullName>
    </submittedName>
</protein>
<keyword evidence="3" id="KW-0804">Transcription</keyword>
<dbReference type="GO" id="GO:0003677">
    <property type="term" value="F:DNA binding"/>
    <property type="evidence" value="ECO:0007669"/>
    <property type="project" value="UniProtKB-KW"/>
</dbReference>
<dbReference type="SUPFAM" id="SSF100950">
    <property type="entry name" value="NagB/RpiA/CoA transferase-like"/>
    <property type="match status" value="1"/>
</dbReference>